<keyword evidence="1" id="KW-0472">Membrane</keyword>
<comment type="caution">
    <text evidence="2">The sequence shown here is derived from an EMBL/GenBank/DDBJ whole genome shotgun (WGS) entry which is preliminary data.</text>
</comment>
<protein>
    <submittedName>
        <fullName evidence="2">Uncharacterized protein</fullName>
    </submittedName>
</protein>
<keyword evidence="1" id="KW-1133">Transmembrane helix</keyword>
<evidence type="ECO:0000256" key="1">
    <source>
        <dbReference type="SAM" id="Phobius"/>
    </source>
</evidence>
<feature type="transmembrane region" description="Helical" evidence="1">
    <location>
        <begin position="169"/>
        <end position="190"/>
    </location>
</feature>
<dbReference type="RefSeq" id="WP_046893730.1">
    <property type="nucleotide sequence ID" value="NZ_BRRE01000001.1"/>
</dbReference>
<dbReference type="OrthoDB" id="6464385at2"/>
<evidence type="ECO:0000313" key="3">
    <source>
        <dbReference type="Proteomes" id="UP001076655"/>
    </source>
</evidence>
<dbReference type="AlphaFoldDB" id="A0A9Q4CK36"/>
<dbReference type="Proteomes" id="UP001076655">
    <property type="component" value="Unassembled WGS sequence"/>
</dbReference>
<reference evidence="2" key="1">
    <citation type="submission" date="2022-08" db="EMBL/GenBank/DDBJ databases">
        <authorList>
            <person name="Dale J.L."/>
        </authorList>
    </citation>
    <scope>NUCLEOTIDE SEQUENCE</scope>
    <source>
        <strain evidence="2">2022EL-00758</strain>
    </source>
</reference>
<proteinExistence type="predicted"/>
<gene>
    <name evidence="2" type="ORF">N0392_00675</name>
</gene>
<dbReference type="EMBL" id="JAPNMI010000001">
    <property type="protein sequence ID" value="MCY0788200.1"/>
    <property type="molecule type" value="Genomic_DNA"/>
</dbReference>
<keyword evidence="1" id="KW-0812">Transmembrane</keyword>
<accession>A0A9Q4CK36</accession>
<sequence>MQNVLFRLHQAVKDSPEPEGEGTETEAFARMLAEQAFWAESQDQESGGQIGLAFTQGEDDEEPLLLVYMRDDGGHEAPAKVAEEIACGEREYTWLPGAFLLGLSRKIDFTLCIIGEDGQTLPLNSQFMKTMFLYIQELYREDEEGEIPVQSPSAPVSPRSNDIVEKPGGAGKVVGFLILAAVIVAVVYFMQT</sequence>
<evidence type="ECO:0000313" key="2">
    <source>
        <dbReference type="EMBL" id="MCY0788200.1"/>
    </source>
</evidence>
<name>A0A9Q4CK36_MORMO</name>
<organism evidence="2 3">
    <name type="scientific">Morganella morganii</name>
    <name type="common">Proteus morganii</name>
    <dbReference type="NCBI Taxonomy" id="582"/>
    <lineage>
        <taxon>Bacteria</taxon>
        <taxon>Pseudomonadati</taxon>
        <taxon>Pseudomonadota</taxon>
        <taxon>Gammaproteobacteria</taxon>
        <taxon>Enterobacterales</taxon>
        <taxon>Morganellaceae</taxon>
        <taxon>Morganella</taxon>
    </lineage>
</organism>